<keyword evidence="3" id="KW-1185">Reference proteome</keyword>
<accession>A0ABY4MBP4</accession>
<feature type="transmembrane region" description="Helical" evidence="1">
    <location>
        <begin position="38"/>
        <end position="59"/>
    </location>
</feature>
<keyword evidence="1" id="KW-0472">Membrane</keyword>
<name>A0ABY4MBP4_9ACTN</name>
<feature type="transmembrane region" description="Helical" evidence="1">
    <location>
        <begin position="7"/>
        <end position="26"/>
    </location>
</feature>
<evidence type="ECO:0000313" key="2">
    <source>
        <dbReference type="EMBL" id="UQA94543.1"/>
    </source>
</evidence>
<keyword evidence="1" id="KW-0812">Transmembrane</keyword>
<proteinExistence type="predicted"/>
<keyword evidence="1" id="KW-1133">Transmembrane helix</keyword>
<dbReference type="Proteomes" id="UP000830115">
    <property type="component" value="Chromosome"/>
</dbReference>
<protein>
    <submittedName>
        <fullName evidence="2">Uncharacterized protein</fullName>
    </submittedName>
</protein>
<evidence type="ECO:0000256" key="1">
    <source>
        <dbReference type="SAM" id="Phobius"/>
    </source>
</evidence>
<sequence length="74" mass="7597">MINGLRRLGGGVVMAAGIGLGVWLVFGPAHDWEGNMRLVKLVLGLAATGAITGGARLIFWDPKGEASPAAVDRA</sequence>
<dbReference type="RefSeq" id="WP_248865412.1">
    <property type="nucleotide sequence ID" value="NZ_CP086322.1"/>
</dbReference>
<gene>
    <name evidence="2" type="ORF">K9S39_24160</name>
</gene>
<dbReference type="EMBL" id="CP086322">
    <property type="protein sequence ID" value="UQA94543.1"/>
    <property type="molecule type" value="Genomic_DNA"/>
</dbReference>
<evidence type="ECO:0000313" key="3">
    <source>
        <dbReference type="Proteomes" id="UP000830115"/>
    </source>
</evidence>
<reference evidence="2" key="1">
    <citation type="submission" date="2021-10" db="EMBL/GenBank/DDBJ databases">
        <title>Streptomyces nigrumlapis sp.nov.,an antimicrobial producing actinobacterium isolated from Black Gobi rocks.</title>
        <authorList>
            <person name="Wen Y."/>
            <person name="Zhang W."/>
            <person name="Liu X.G."/>
        </authorList>
    </citation>
    <scope>NUCLEOTIDE SEQUENCE</scope>
    <source>
        <strain evidence="2">ST13-2-2</strain>
    </source>
</reference>
<organism evidence="2 3">
    <name type="scientific">Streptomyces halobius</name>
    <dbReference type="NCBI Taxonomy" id="2879846"/>
    <lineage>
        <taxon>Bacteria</taxon>
        <taxon>Bacillati</taxon>
        <taxon>Actinomycetota</taxon>
        <taxon>Actinomycetes</taxon>
        <taxon>Kitasatosporales</taxon>
        <taxon>Streptomycetaceae</taxon>
        <taxon>Streptomyces</taxon>
    </lineage>
</organism>